<dbReference type="InterPro" id="IPR031615">
    <property type="entry name" value="Zfn-C6H2"/>
</dbReference>
<keyword evidence="6 10" id="KW-0863">Zinc-finger</keyword>
<protein>
    <recommendedName>
        <fullName evidence="11">Methionine aminopeptidase</fullName>
        <ecNumber evidence="11">3.4.11.18</ecNumber>
    </recommendedName>
</protein>
<dbReference type="InterPro" id="IPR002467">
    <property type="entry name" value="Pept_M24A_MAP1"/>
</dbReference>
<dbReference type="PROSITE" id="PS00680">
    <property type="entry name" value="MAP_1"/>
    <property type="match status" value="1"/>
</dbReference>
<feature type="binding site" evidence="9">
    <location>
        <position position="197"/>
    </location>
    <ligand>
        <name>a protein</name>
        <dbReference type="ChEBI" id="CHEBI:16541"/>
    </ligand>
    <ligandPart>
        <name>N-terminal L-methionine residue</name>
        <dbReference type="ChEBI" id="CHEBI:64731"/>
    </ligandPart>
</feature>
<dbReference type="PRINTS" id="PR00599">
    <property type="entry name" value="MAPEPTIDASE"/>
</dbReference>
<name>A0AAV2I8D3_LYMST</name>
<comment type="cofactor">
    <cofactor evidence="9">
        <name>Zn(2+)</name>
        <dbReference type="ChEBI" id="CHEBI:29105"/>
    </cofactor>
    <cofactor evidence="9">
        <name>Co(2+)</name>
        <dbReference type="ChEBI" id="CHEBI:48828"/>
    </cofactor>
    <cofactor evidence="9">
        <name>Mn(2+)</name>
        <dbReference type="ChEBI" id="CHEBI:29035"/>
    </cofactor>
    <cofactor evidence="9">
        <name>Fe(2+)</name>
        <dbReference type="ChEBI" id="CHEBI:29033"/>
    </cofactor>
    <text evidence="9">Binds 2 divalent metal cations per subunit. Has a high-affinity and a low affinity metal-binding site. The true nature of the physiological cofactor is under debate. The enzyme is active with zinc, cobalt, manganese or divalent iron ions. Has high activity with zinc; zinc cofactor is transferred into the active site region by the ZNG1 zinc chaperone.</text>
</comment>
<dbReference type="SUPFAM" id="SSF55920">
    <property type="entry name" value="Creatinase/aminopeptidase"/>
    <property type="match status" value="1"/>
</dbReference>
<dbReference type="Pfam" id="PF00557">
    <property type="entry name" value="Peptidase_M24"/>
    <property type="match status" value="1"/>
</dbReference>
<comment type="caution">
    <text evidence="14">The sequence shown here is derived from an EMBL/GenBank/DDBJ whole genome shotgun (WGS) entry which is preliminary data.</text>
</comment>
<dbReference type="GO" id="GO:0005829">
    <property type="term" value="C:cytosol"/>
    <property type="evidence" value="ECO:0007669"/>
    <property type="project" value="TreeGrafter"/>
</dbReference>
<comment type="catalytic activity">
    <reaction evidence="9 11">
        <text>Release of N-terminal amino acids, preferentially methionine, from peptides and arylamides.</text>
        <dbReference type="EC" id="3.4.11.18"/>
    </reaction>
</comment>
<dbReference type="PANTHER" id="PTHR43330:SF7">
    <property type="entry name" value="METHIONINE AMINOPEPTIDASE 1"/>
    <property type="match status" value="1"/>
</dbReference>
<feature type="binding site" evidence="9">
    <location>
        <position position="295"/>
    </location>
    <ligand>
        <name>a protein</name>
        <dbReference type="ChEBI" id="CHEBI:16541"/>
    </ligand>
    <ligandPart>
        <name>N-terminal L-methionine residue</name>
        <dbReference type="ChEBI" id="CHEBI:64731"/>
    </ligandPart>
</feature>
<keyword evidence="5 9" id="KW-0479">Metal-binding</keyword>
<comment type="cofactor">
    <cofactor evidence="11">
        <name>Co(2+)</name>
        <dbReference type="ChEBI" id="CHEBI:48828"/>
    </cofactor>
    <cofactor evidence="11">
        <name>Zn(2+)</name>
        <dbReference type="ChEBI" id="CHEBI:29105"/>
    </cofactor>
    <cofactor evidence="11">
        <name>Mn(2+)</name>
        <dbReference type="ChEBI" id="CHEBI:29035"/>
    </cofactor>
    <cofactor evidence="11">
        <name>Fe(2+)</name>
        <dbReference type="ChEBI" id="CHEBI:29033"/>
    </cofactor>
    <text evidence="11">Binds 2 divalent metal cations per subunit. Has a high-affinity and a low affinity metal-binding site. The true nature of the physiological cofactor is under debate. The enzyme is active with cobalt, zinc, manganese or divalent iron ions.</text>
</comment>
<dbReference type="Pfam" id="PF15801">
    <property type="entry name" value="zf-C6H2"/>
    <property type="match status" value="1"/>
</dbReference>
<organism evidence="14 15">
    <name type="scientific">Lymnaea stagnalis</name>
    <name type="common">Great pond snail</name>
    <name type="synonym">Helix stagnalis</name>
    <dbReference type="NCBI Taxonomy" id="6523"/>
    <lineage>
        <taxon>Eukaryota</taxon>
        <taxon>Metazoa</taxon>
        <taxon>Spiralia</taxon>
        <taxon>Lophotrochozoa</taxon>
        <taxon>Mollusca</taxon>
        <taxon>Gastropoda</taxon>
        <taxon>Heterobranchia</taxon>
        <taxon>Euthyneura</taxon>
        <taxon>Panpulmonata</taxon>
        <taxon>Hygrophila</taxon>
        <taxon>Lymnaeoidea</taxon>
        <taxon>Lymnaeidae</taxon>
        <taxon>Lymnaea</taxon>
    </lineage>
</organism>
<keyword evidence="4 9" id="KW-0645">Protease</keyword>
<dbReference type="GO" id="GO:0008270">
    <property type="term" value="F:zinc ion binding"/>
    <property type="evidence" value="ECO:0007669"/>
    <property type="project" value="UniProtKB-KW"/>
</dbReference>
<comment type="subunit">
    <text evidence="9">Associates with the 60S ribosomal subunit of the 80S translational complex.</text>
</comment>
<keyword evidence="7 9" id="KW-0378">Hydrolase</keyword>
<dbReference type="PROSITE" id="PS52013">
    <property type="entry name" value="ZF_C6H2"/>
    <property type="match status" value="1"/>
</dbReference>
<feature type="binding site" evidence="9">
    <location>
        <position position="288"/>
    </location>
    <ligand>
        <name>Zn(2+)</name>
        <dbReference type="ChEBI" id="CHEBI:29105"/>
        <label>4</label>
        <note>catalytic</note>
    </ligand>
</feature>
<evidence type="ECO:0000256" key="4">
    <source>
        <dbReference type="ARBA" id="ARBA00022670"/>
    </source>
</evidence>
<dbReference type="Gene3D" id="3.90.230.10">
    <property type="entry name" value="Creatinase/methionine aminopeptidase superfamily"/>
    <property type="match status" value="1"/>
</dbReference>
<accession>A0AAV2I8D3</accession>
<keyword evidence="3 9" id="KW-0963">Cytoplasm</keyword>
<gene>
    <name evidence="14" type="ORF">GSLYS_00016350001</name>
</gene>
<evidence type="ECO:0000256" key="3">
    <source>
        <dbReference type="ARBA" id="ARBA00022490"/>
    </source>
</evidence>
<dbReference type="InterPro" id="IPR036005">
    <property type="entry name" value="Creatinase/aminopeptidase-like"/>
</dbReference>
<feature type="binding site" evidence="9">
    <location>
        <position position="321"/>
    </location>
    <ligand>
        <name>Zn(2+)</name>
        <dbReference type="ChEBI" id="CHEBI:29105"/>
        <label>4</label>
        <note>catalytic</note>
    </ligand>
</feature>
<evidence type="ECO:0000256" key="1">
    <source>
        <dbReference type="ARBA" id="ARBA00004496"/>
    </source>
</evidence>
<comment type="function">
    <text evidence="9 11">Cotranslationally removes the N-terminal methionine from nascent proteins. The N-terminal methionine is often cleaved when the second residue in the primary sequence is small and uncharged (Met-Ala-, Cys, Gly, Pro, Ser, Thr, or Val).</text>
</comment>
<proteinExistence type="inferred from homology"/>
<evidence type="ECO:0000313" key="15">
    <source>
        <dbReference type="Proteomes" id="UP001497497"/>
    </source>
</evidence>
<evidence type="ECO:0000256" key="12">
    <source>
        <dbReference type="SAM" id="MobiDB-lite"/>
    </source>
</evidence>
<dbReference type="FunFam" id="3.90.230.10:FF:000010">
    <property type="entry name" value="Methionine aminopeptidase"/>
    <property type="match status" value="1"/>
</dbReference>
<dbReference type="EMBL" id="CAXITT010000508">
    <property type="protein sequence ID" value="CAL1542816.1"/>
    <property type="molecule type" value="Genomic_DNA"/>
</dbReference>
<evidence type="ECO:0000256" key="11">
    <source>
        <dbReference type="RuleBase" id="RU003653"/>
    </source>
</evidence>
<reference evidence="14 15" key="1">
    <citation type="submission" date="2024-04" db="EMBL/GenBank/DDBJ databases">
        <authorList>
            <consortium name="Genoscope - CEA"/>
            <person name="William W."/>
        </authorList>
    </citation>
    <scope>NUCLEOTIDE SEQUENCE [LARGE SCALE GENOMIC DNA]</scope>
</reference>
<sequence length="383" mass="42692">MSLAVSSQVCDTPGCGEAAKLQCPTCIKIGIPGSFFCSQACFKESWGEHKKLHKLAKTPVNGEKDTNEHYNPWPGFRFSGTLRPAPLSATRIVPDNITRPDYANHPTGVSDSEKQMRGTTNIRTLNDEEQEAMRVVCKLTREILDVAAEATAVGITTDEIDRLVHEATIDRDCYPSPLNYFEFPKSCCTSINEVICHGIPDMRPLQDGDIMNVDISAYHRGYHGDANETFFVGNVSESAKKLVKTTYECLKFAIDEVKPGVRYREIGNVIQKHAQANGYSVVRSYCGHGIHELFHTTPSVPHYGKNKAIGIMKPGQVFTIEPMINEGTWRDESWPDNWTAVTQDGKLSAQFEHTLLVTETGCEVLTRRLDNNGQPHFMDHLTS</sequence>
<dbReference type="Proteomes" id="UP001497497">
    <property type="component" value="Unassembled WGS sequence"/>
</dbReference>
<dbReference type="InterPro" id="IPR000994">
    <property type="entry name" value="Pept_M24"/>
</dbReference>
<comment type="subcellular location">
    <subcellularLocation>
        <location evidence="1 9">Cytoplasm</location>
    </subcellularLocation>
</comment>
<dbReference type="GO" id="GO:0004239">
    <property type="term" value="F:initiator methionyl aminopeptidase activity"/>
    <property type="evidence" value="ECO:0007669"/>
    <property type="project" value="UniProtKB-UniRule"/>
</dbReference>
<evidence type="ECO:0000256" key="8">
    <source>
        <dbReference type="ARBA" id="ARBA00022833"/>
    </source>
</evidence>
<feature type="domain" description="C6H2-type" evidence="13">
    <location>
        <begin position="7"/>
        <end position="60"/>
    </location>
</feature>
<dbReference type="HAMAP" id="MF_01974">
    <property type="entry name" value="MetAP_1"/>
    <property type="match status" value="1"/>
</dbReference>
<keyword evidence="2 9" id="KW-0031">Aminopeptidase</keyword>
<evidence type="ECO:0000256" key="6">
    <source>
        <dbReference type="ARBA" id="ARBA00022771"/>
    </source>
</evidence>
<feature type="binding site" evidence="9">
    <location>
        <position position="225"/>
    </location>
    <ligand>
        <name>Zn(2+)</name>
        <dbReference type="ChEBI" id="CHEBI:29105"/>
        <label>4</label>
        <note>catalytic</note>
    </ligand>
</feature>
<evidence type="ECO:0000313" key="14">
    <source>
        <dbReference type="EMBL" id="CAL1542816.1"/>
    </source>
</evidence>
<keyword evidence="15" id="KW-1185">Reference proteome</keyword>
<feature type="binding site" evidence="9">
    <location>
        <position position="214"/>
    </location>
    <ligand>
        <name>Zn(2+)</name>
        <dbReference type="ChEBI" id="CHEBI:29105"/>
        <label>3</label>
    </ligand>
</feature>
<dbReference type="GO" id="GO:0006508">
    <property type="term" value="P:proteolysis"/>
    <property type="evidence" value="ECO:0007669"/>
    <property type="project" value="UniProtKB-KW"/>
</dbReference>
<feature type="region of interest" description="Disordered" evidence="12">
    <location>
        <begin position="96"/>
        <end position="116"/>
    </location>
</feature>
<evidence type="ECO:0000256" key="5">
    <source>
        <dbReference type="ARBA" id="ARBA00022723"/>
    </source>
</evidence>
<evidence type="ECO:0000256" key="10">
    <source>
        <dbReference type="PROSITE-ProRule" id="PRU01357"/>
    </source>
</evidence>
<evidence type="ECO:0000259" key="13">
    <source>
        <dbReference type="PROSITE" id="PS52013"/>
    </source>
</evidence>
<dbReference type="NCBIfam" id="TIGR00500">
    <property type="entry name" value="met_pdase_I"/>
    <property type="match status" value="1"/>
</dbReference>
<feature type="binding site" evidence="9">
    <location>
        <position position="352"/>
    </location>
    <ligand>
        <name>Zn(2+)</name>
        <dbReference type="ChEBI" id="CHEBI:29105"/>
        <label>3</label>
    </ligand>
</feature>
<dbReference type="EC" id="3.4.11.18" evidence="11"/>
<feature type="binding site" evidence="9">
    <location>
        <position position="225"/>
    </location>
    <ligand>
        <name>Zn(2+)</name>
        <dbReference type="ChEBI" id="CHEBI:29105"/>
        <label>3</label>
    </ligand>
</feature>
<dbReference type="GO" id="GO:0070006">
    <property type="term" value="F:metalloaminopeptidase activity"/>
    <property type="evidence" value="ECO:0007669"/>
    <property type="project" value="UniProtKB-UniRule"/>
</dbReference>
<keyword evidence="8" id="KW-0862">Zinc</keyword>
<evidence type="ECO:0000256" key="7">
    <source>
        <dbReference type="ARBA" id="ARBA00022801"/>
    </source>
</evidence>
<evidence type="ECO:0000256" key="9">
    <source>
        <dbReference type="HAMAP-Rule" id="MF_03174"/>
    </source>
</evidence>
<dbReference type="PANTHER" id="PTHR43330">
    <property type="entry name" value="METHIONINE AMINOPEPTIDASE"/>
    <property type="match status" value="1"/>
</dbReference>
<feature type="binding site" evidence="9">
    <location>
        <position position="352"/>
    </location>
    <ligand>
        <name>Zn(2+)</name>
        <dbReference type="ChEBI" id="CHEBI:29105"/>
        <label>4</label>
        <note>catalytic</note>
    </ligand>
</feature>
<comment type="similarity">
    <text evidence="9 10">Belongs to the peptidase M24A family. Methionine aminopeptidase type 1 subfamily.</text>
</comment>
<dbReference type="InterPro" id="IPR001714">
    <property type="entry name" value="Pept_M24_MAP"/>
</dbReference>
<evidence type="ECO:0000256" key="2">
    <source>
        <dbReference type="ARBA" id="ARBA00022438"/>
    </source>
</evidence>
<dbReference type="AlphaFoldDB" id="A0AAV2I8D3"/>
<dbReference type="CDD" id="cd01086">
    <property type="entry name" value="MetAP1"/>
    <property type="match status" value="1"/>
</dbReference>